<dbReference type="CDD" id="cd02503">
    <property type="entry name" value="MobA"/>
    <property type="match status" value="1"/>
</dbReference>
<keyword evidence="1 8" id="KW-0963">Cytoplasm</keyword>
<dbReference type="GO" id="GO:0046872">
    <property type="term" value="F:metal ion binding"/>
    <property type="evidence" value="ECO:0007669"/>
    <property type="project" value="UniProtKB-KW"/>
</dbReference>
<dbReference type="SUPFAM" id="SSF53448">
    <property type="entry name" value="Nucleotide-diphospho-sugar transferases"/>
    <property type="match status" value="1"/>
</dbReference>
<evidence type="ECO:0000256" key="2">
    <source>
        <dbReference type="ARBA" id="ARBA00022679"/>
    </source>
</evidence>
<dbReference type="PANTHER" id="PTHR19136:SF81">
    <property type="entry name" value="MOLYBDENUM COFACTOR GUANYLYLTRANSFERASE"/>
    <property type="match status" value="1"/>
</dbReference>
<evidence type="ECO:0000259" key="10">
    <source>
        <dbReference type="Pfam" id="PF12804"/>
    </source>
</evidence>
<dbReference type="InterPro" id="IPR025877">
    <property type="entry name" value="MobA-like_NTP_Trfase"/>
</dbReference>
<name>A0A2G9CCJ6_9BURK</name>
<keyword evidence="4 8" id="KW-0547">Nucleotide-binding</keyword>
<evidence type="ECO:0000256" key="7">
    <source>
        <dbReference type="ARBA" id="ARBA00023150"/>
    </source>
</evidence>
<evidence type="ECO:0000256" key="5">
    <source>
        <dbReference type="ARBA" id="ARBA00022842"/>
    </source>
</evidence>
<evidence type="ECO:0000256" key="4">
    <source>
        <dbReference type="ARBA" id="ARBA00022741"/>
    </source>
</evidence>
<comment type="cofactor">
    <cofactor evidence="8">
        <name>Mg(2+)</name>
        <dbReference type="ChEBI" id="CHEBI:18420"/>
    </cofactor>
</comment>
<sequence length="231" mass="24530">MRATALILCGGRATRMGGVDKPLQPFQGRALVSHVIDRVAPQTGGRILISANRHLDDYRRLGHPVLPDPLPDFPGPLAGILAGLTALSDAGSAGGAMRAGAPEAAPPSPGERSDGFGADWLLVVGGDSPWLPIDLLDRLAAGLAPEHSAAMALGREAPGEPLRPQPLASLIHVRHRAGLATALRAGERRVEGWLRTLPLARVAFDRPTDDLAFANINDRSELERLERLDHR</sequence>
<dbReference type="GO" id="GO:0061603">
    <property type="term" value="F:molybdenum cofactor guanylyltransferase activity"/>
    <property type="evidence" value="ECO:0007669"/>
    <property type="project" value="UniProtKB-EC"/>
</dbReference>
<gene>
    <name evidence="8 11" type="primary">mobA</name>
    <name evidence="11" type="ORF">CS062_05665</name>
</gene>
<comment type="domain">
    <text evidence="8">The N-terminal domain determines nucleotide recognition and specific binding, while the C-terminal domain determines the specific binding to the target protein.</text>
</comment>
<protein>
    <recommendedName>
        <fullName evidence="8">Molybdenum cofactor guanylyltransferase</fullName>
        <shortName evidence="8">MoCo guanylyltransferase</shortName>
        <ecNumber evidence="8">2.7.7.77</ecNumber>
    </recommendedName>
    <alternativeName>
        <fullName evidence="8">GTP:molybdopterin guanylyltransferase</fullName>
    </alternativeName>
    <alternativeName>
        <fullName evidence="8">Mo-MPT guanylyltransferase</fullName>
    </alternativeName>
    <alternativeName>
        <fullName evidence="8">Molybdopterin guanylyltransferase</fullName>
    </alternativeName>
    <alternativeName>
        <fullName evidence="8">Molybdopterin-guanine dinucleotide synthase</fullName>
        <shortName evidence="8">MGD synthase</shortName>
    </alternativeName>
</protein>
<feature type="domain" description="MobA-like NTP transferase" evidence="10">
    <location>
        <begin position="5"/>
        <end position="195"/>
    </location>
</feature>
<comment type="function">
    <text evidence="8">Transfers a GMP moiety from GTP to Mo-molybdopterin (Mo-MPT) cofactor (Moco or molybdenum cofactor) to form Mo-molybdopterin guanine dinucleotide (Mo-MGD) cofactor.</text>
</comment>
<dbReference type="PANTHER" id="PTHR19136">
    <property type="entry name" value="MOLYBDENUM COFACTOR GUANYLYLTRANSFERASE"/>
    <property type="match status" value="1"/>
</dbReference>
<dbReference type="NCBIfam" id="TIGR02665">
    <property type="entry name" value="molyb_mobA"/>
    <property type="match status" value="1"/>
</dbReference>
<keyword evidence="7 8" id="KW-0501">Molybdenum cofactor biosynthesis</keyword>
<evidence type="ECO:0000313" key="12">
    <source>
        <dbReference type="Proteomes" id="UP000231501"/>
    </source>
</evidence>
<comment type="subcellular location">
    <subcellularLocation>
        <location evidence="8">Cytoplasm</location>
    </subcellularLocation>
</comment>
<evidence type="ECO:0000256" key="9">
    <source>
        <dbReference type="SAM" id="MobiDB-lite"/>
    </source>
</evidence>
<evidence type="ECO:0000256" key="3">
    <source>
        <dbReference type="ARBA" id="ARBA00022723"/>
    </source>
</evidence>
<comment type="subunit">
    <text evidence="8">Monomer.</text>
</comment>
<comment type="caution">
    <text evidence="8">Lacks conserved residue(s) required for the propagation of feature annotation.</text>
</comment>
<feature type="binding site" evidence="8">
    <location>
        <begin position="8"/>
        <end position="10"/>
    </location>
    <ligand>
        <name>GTP</name>
        <dbReference type="ChEBI" id="CHEBI:37565"/>
    </ligand>
</feature>
<dbReference type="AlphaFoldDB" id="A0A2G9CCJ6"/>
<dbReference type="Proteomes" id="UP000231501">
    <property type="component" value="Unassembled WGS sequence"/>
</dbReference>
<accession>A0A2G9CCJ6</accession>
<dbReference type="RefSeq" id="WP_099860474.1">
    <property type="nucleotide sequence ID" value="NZ_PEOG01000012.1"/>
</dbReference>
<dbReference type="EMBL" id="PEOG01000012">
    <property type="protein sequence ID" value="PIM54166.1"/>
    <property type="molecule type" value="Genomic_DNA"/>
</dbReference>
<evidence type="ECO:0000256" key="1">
    <source>
        <dbReference type="ARBA" id="ARBA00022490"/>
    </source>
</evidence>
<evidence type="ECO:0000313" key="11">
    <source>
        <dbReference type="EMBL" id="PIM54166.1"/>
    </source>
</evidence>
<dbReference type="Gene3D" id="3.90.550.10">
    <property type="entry name" value="Spore Coat Polysaccharide Biosynthesis Protein SpsA, Chain A"/>
    <property type="match status" value="1"/>
</dbReference>
<keyword evidence="6 8" id="KW-0342">GTP-binding</keyword>
<feature type="binding site" evidence="8">
    <location>
        <position position="21"/>
    </location>
    <ligand>
        <name>GTP</name>
        <dbReference type="ChEBI" id="CHEBI:37565"/>
    </ligand>
</feature>
<dbReference type="GO" id="GO:1902758">
    <property type="term" value="P:bis(molybdopterin guanine dinucleotide)molybdenum biosynthetic process"/>
    <property type="evidence" value="ECO:0007669"/>
    <property type="project" value="TreeGrafter"/>
</dbReference>
<comment type="catalytic activity">
    <reaction evidence="8">
        <text>Mo-molybdopterin + GTP + H(+) = Mo-molybdopterin guanine dinucleotide + diphosphate</text>
        <dbReference type="Rhea" id="RHEA:34243"/>
        <dbReference type="ChEBI" id="CHEBI:15378"/>
        <dbReference type="ChEBI" id="CHEBI:33019"/>
        <dbReference type="ChEBI" id="CHEBI:37565"/>
        <dbReference type="ChEBI" id="CHEBI:71302"/>
        <dbReference type="ChEBI" id="CHEBI:71310"/>
        <dbReference type="EC" id="2.7.7.77"/>
    </reaction>
</comment>
<evidence type="ECO:0000256" key="6">
    <source>
        <dbReference type="ARBA" id="ARBA00023134"/>
    </source>
</evidence>
<feature type="binding site" evidence="8">
    <location>
        <position position="127"/>
    </location>
    <ligand>
        <name>Mg(2+)</name>
        <dbReference type="ChEBI" id="CHEBI:18420"/>
    </ligand>
</feature>
<feature type="region of interest" description="Disordered" evidence="9">
    <location>
        <begin position="92"/>
        <end position="112"/>
    </location>
</feature>
<feature type="binding site" evidence="8">
    <location>
        <position position="127"/>
    </location>
    <ligand>
        <name>GTP</name>
        <dbReference type="ChEBI" id="CHEBI:37565"/>
    </ligand>
</feature>
<dbReference type="HAMAP" id="MF_00316">
    <property type="entry name" value="MobA"/>
    <property type="match status" value="1"/>
</dbReference>
<comment type="similarity">
    <text evidence="8">Belongs to the MobA family.</text>
</comment>
<proteinExistence type="inferred from homology"/>
<dbReference type="EC" id="2.7.7.77" evidence="8"/>
<dbReference type="Pfam" id="PF12804">
    <property type="entry name" value="NTP_transf_3"/>
    <property type="match status" value="1"/>
</dbReference>
<reference evidence="11 12" key="1">
    <citation type="submission" date="2017-11" db="EMBL/GenBank/DDBJ databases">
        <title>Draft genome sequence of Mitsuaria sp. HWN-4.</title>
        <authorList>
            <person name="Gundlapally S.R."/>
        </authorList>
    </citation>
    <scope>NUCLEOTIDE SEQUENCE [LARGE SCALE GENOMIC DNA]</scope>
    <source>
        <strain evidence="11 12">HWN-4</strain>
    </source>
</reference>
<keyword evidence="2 8" id="KW-0808">Transferase</keyword>
<dbReference type="GO" id="GO:0005737">
    <property type="term" value="C:cytoplasm"/>
    <property type="evidence" value="ECO:0007669"/>
    <property type="project" value="UniProtKB-SubCell"/>
</dbReference>
<dbReference type="InterPro" id="IPR013482">
    <property type="entry name" value="Molybde_CF_guanTrfase"/>
</dbReference>
<organism evidence="11 12">
    <name type="scientific">Roseateles chitinivorans</name>
    <dbReference type="NCBI Taxonomy" id="2917965"/>
    <lineage>
        <taxon>Bacteria</taxon>
        <taxon>Pseudomonadati</taxon>
        <taxon>Pseudomonadota</taxon>
        <taxon>Betaproteobacteria</taxon>
        <taxon>Burkholderiales</taxon>
        <taxon>Sphaerotilaceae</taxon>
        <taxon>Roseateles</taxon>
    </lineage>
</organism>
<keyword evidence="3 8" id="KW-0479">Metal-binding</keyword>
<comment type="caution">
    <text evidence="11">The sequence shown here is derived from an EMBL/GenBank/DDBJ whole genome shotgun (WGS) entry which is preliminary data.</text>
</comment>
<keyword evidence="12" id="KW-1185">Reference proteome</keyword>
<feature type="binding site" evidence="8">
    <location>
        <position position="68"/>
    </location>
    <ligand>
        <name>GTP</name>
        <dbReference type="ChEBI" id="CHEBI:37565"/>
    </ligand>
</feature>
<dbReference type="InterPro" id="IPR029044">
    <property type="entry name" value="Nucleotide-diphossugar_trans"/>
</dbReference>
<keyword evidence="11" id="KW-0548">Nucleotidyltransferase</keyword>
<dbReference type="GO" id="GO:0005525">
    <property type="term" value="F:GTP binding"/>
    <property type="evidence" value="ECO:0007669"/>
    <property type="project" value="UniProtKB-UniRule"/>
</dbReference>
<keyword evidence="5 8" id="KW-0460">Magnesium</keyword>
<evidence type="ECO:0000256" key="8">
    <source>
        <dbReference type="HAMAP-Rule" id="MF_00316"/>
    </source>
</evidence>
<dbReference type="OrthoDB" id="9788394at2"/>